<sequence>MRSTFFSPATVAALAFFLQQTGAVPAPVPGHHVGAAAPLAHQIEHEARAAIAGAHKAIKHQTRDDSTASSYTPKYPPYPSAVSSIIIELESIKATRTPAPTPTNLHHVVKGPLADPLLAPGTPKGGIGLNVTAYIEGDVTTGYGKPIPPPKKHVSPKAGFVSVAQTDPKGARVILPNGLWNGTYPLNSTEATYHPLSDFDFQSLQLALYQEYIELDLFRAALRDFSDEEFKEYGFTDADKQLLVHMSNQEIGHAELISNMLGPDAAKPCRYRYPYKTLGEYVNFSQWLTKWGESGVYGFLEHLDSRPTAQHLLQSITTEARQQMIFRQWEGLHAMPEWFETGITQSMAWTLLAPWIESCPDFNFGPGKLKWTNFPALNITSDPARGLRGYPDPYHPAINTVRKEPLAKPFELIEFSWEGPGKHVGPNNSYVTSSMADVNHPKFAAWISQLNVTYTPLENVDLKKKTAATRHPAGEIWSYIPDNLSQTAVNSTVFVVLTDSDPFITAFNMSRINDIIVAGPAMFQSG</sequence>
<dbReference type="OrthoDB" id="2098436at2759"/>
<proteinExistence type="predicted"/>
<protein>
    <recommendedName>
        <fullName evidence="4">Protein rds1</fullName>
    </recommendedName>
</protein>
<feature type="signal peptide" evidence="1">
    <location>
        <begin position="1"/>
        <end position="23"/>
    </location>
</feature>
<dbReference type="EMBL" id="ML119830">
    <property type="protein sequence ID" value="RPA73179.1"/>
    <property type="molecule type" value="Genomic_DNA"/>
</dbReference>
<evidence type="ECO:0000313" key="3">
    <source>
        <dbReference type="Proteomes" id="UP000275078"/>
    </source>
</evidence>
<evidence type="ECO:0000313" key="2">
    <source>
        <dbReference type="EMBL" id="RPA73179.1"/>
    </source>
</evidence>
<feature type="chain" id="PRO_5018159988" description="Protein rds1" evidence="1">
    <location>
        <begin position="24"/>
        <end position="526"/>
    </location>
</feature>
<keyword evidence="3" id="KW-1185">Reference proteome</keyword>
<gene>
    <name evidence="2" type="ORF">BJ508DRAFT_419141</name>
</gene>
<dbReference type="Pfam" id="PF13668">
    <property type="entry name" value="Ferritin_2"/>
    <property type="match status" value="1"/>
</dbReference>
<organism evidence="2 3">
    <name type="scientific">Ascobolus immersus RN42</name>
    <dbReference type="NCBI Taxonomy" id="1160509"/>
    <lineage>
        <taxon>Eukaryota</taxon>
        <taxon>Fungi</taxon>
        <taxon>Dikarya</taxon>
        <taxon>Ascomycota</taxon>
        <taxon>Pezizomycotina</taxon>
        <taxon>Pezizomycetes</taxon>
        <taxon>Pezizales</taxon>
        <taxon>Ascobolaceae</taxon>
        <taxon>Ascobolus</taxon>
    </lineage>
</organism>
<dbReference type="AlphaFoldDB" id="A0A3N4HGI5"/>
<name>A0A3N4HGI5_ASCIM</name>
<evidence type="ECO:0008006" key="4">
    <source>
        <dbReference type="Google" id="ProtNLM"/>
    </source>
</evidence>
<dbReference type="PANTHER" id="PTHR38705:SF1">
    <property type="entry name" value="PROTEIN RDS1"/>
    <property type="match status" value="1"/>
</dbReference>
<reference evidence="2 3" key="1">
    <citation type="journal article" date="2018" name="Nat. Ecol. Evol.">
        <title>Pezizomycetes genomes reveal the molecular basis of ectomycorrhizal truffle lifestyle.</title>
        <authorList>
            <person name="Murat C."/>
            <person name="Payen T."/>
            <person name="Noel B."/>
            <person name="Kuo A."/>
            <person name="Morin E."/>
            <person name="Chen J."/>
            <person name="Kohler A."/>
            <person name="Krizsan K."/>
            <person name="Balestrini R."/>
            <person name="Da Silva C."/>
            <person name="Montanini B."/>
            <person name="Hainaut M."/>
            <person name="Levati E."/>
            <person name="Barry K.W."/>
            <person name="Belfiori B."/>
            <person name="Cichocki N."/>
            <person name="Clum A."/>
            <person name="Dockter R.B."/>
            <person name="Fauchery L."/>
            <person name="Guy J."/>
            <person name="Iotti M."/>
            <person name="Le Tacon F."/>
            <person name="Lindquist E.A."/>
            <person name="Lipzen A."/>
            <person name="Malagnac F."/>
            <person name="Mello A."/>
            <person name="Molinier V."/>
            <person name="Miyauchi S."/>
            <person name="Poulain J."/>
            <person name="Riccioni C."/>
            <person name="Rubini A."/>
            <person name="Sitrit Y."/>
            <person name="Splivallo R."/>
            <person name="Traeger S."/>
            <person name="Wang M."/>
            <person name="Zifcakova L."/>
            <person name="Wipf D."/>
            <person name="Zambonelli A."/>
            <person name="Paolocci F."/>
            <person name="Nowrousian M."/>
            <person name="Ottonello S."/>
            <person name="Baldrian P."/>
            <person name="Spatafora J.W."/>
            <person name="Henrissat B."/>
            <person name="Nagy L.G."/>
            <person name="Aury J.M."/>
            <person name="Wincker P."/>
            <person name="Grigoriev I.V."/>
            <person name="Bonfante P."/>
            <person name="Martin F.M."/>
        </authorList>
    </citation>
    <scope>NUCLEOTIDE SEQUENCE [LARGE SCALE GENOMIC DNA]</scope>
    <source>
        <strain evidence="2 3">RN42</strain>
    </source>
</reference>
<evidence type="ECO:0000256" key="1">
    <source>
        <dbReference type="SAM" id="SignalP"/>
    </source>
</evidence>
<dbReference type="STRING" id="1160509.A0A3N4HGI5"/>
<accession>A0A3N4HGI5</accession>
<dbReference type="Proteomes" id="UP000275078">
    <property type="component" value="Unassembled WGS sequence"/>
</dbReference>
<keyword evidence="1" id="KW-0732">Signal</keyword>
<dbReference type="InterPro" id="IPR039254">
    <property type="entry name" value="Rds1"/>
</dbReference>
<dbReference type="PANTHER" id="PTHR38705">
    <property type="entry name" value="PROTEIN RDS1"/>
    <property type="match status" value="1"/>
</dbReference>